<name>A0ABQ8RV58_PERAM</name>
<comment type="caution">
    <text evidence="2">The sequence shown here is derived from an EMBL/GenBank/DDBJ whole genome shotgun (WGS) entry which is preliminary data.</text>
</comment>
<evidence type="ECO:0000313" key="3">
    <source>
        <dbReference type="Proteomes" id="UP001148838"/>
    </source>
</evidence>
<reference evidence="2 3" key="1">
    <citation type="journal article" date="2022" name="Allergy">
        <title>Genome assembly and annotation of Periplaneta americana reveal a comprehensive cockroach allergen profile.</title>
        <authorList>
            <person name="Wang L."/>
            <person name="Xiong Q."/>
            <person name="Saelim N."/>
            <person name="Wang L."/>
            <person name="Nong W."/>
            <person name="Wan A.T."/>
            <person name="Shi M."/>
            <person name="Liu X."/>
            <person name="Cao Q."/>
            <person name="Hui J.H.L."/>
            <person name="Sookrung N."/>
            <person name="Leung T.F."/>
            <person name="Tungtrongchitr A."/>
            <person name="Tsui S.K.W."/>
        </authorList>
    </citation>
    <scope>NUCLEOTIDE SEQUENCE [LARGE SCALE GENOMIC DNA]</scope>
    <source>
        <strain evidence="2">PWHHKU_190912</strain>
    </source>
</reference>
<dbReference type="Pfam" id="PF14529">
    <property type="entry name" value="Exo_endo_phos_2"/>
    <property type="match status" value="1"/>
</dbReference>
<sequence>MTPDNMFQPYDAVILTETFLTKEWHTENFYSINSLATQGVHGRMKGGLTLLLKARLSPFNIMLKTDNNLTVKTNLCVIICAHFQLDYRQEDIIDELTTALNSIQRKAPVILAGDLNCRIDAEHHKSKAVISFLEEEGLMLINKKEAKTYIGFNGCSTIDLVFSNQEASRQQVLESVVARKHLPMDTTIYVTNAPAKKQERVKIRRELDLTAIEKTDTKEISDTIQKCNIEEAVKIMERCIQDATLKSNRQNRRVQPWFNQECYKARKHTMIALKKALST</sequence>
<dbReference type="Proteomes" id="UP001148838">
    <property type="component" value="Unassembled WGS sequence"/>
</dbReference>
<proteinExistence type="predicted"/>
<keyword evidence="3" id="KW-1185">Reference proteome</keyword>
<organism evidence="2 3">
    <name type="scientific">Periplaneta americana</name>
    <name type="common">American cockroach</name>
    <name type="synonym">Blatta americana</name>
    <dbReference type="NCBI Taxonomy" id="6978"/>
    <lineage>
        <taxon>Eukaryota</taxon>
        <taxon>Metazoa</taxon>
        <taxon>Ecdysozoa</taxon>
        <taxon>Arthropoda</taxon>
        <taxon>Hexapoda</taxon>
        <taxon>Insecta</taxon>
        <taxon>Pterygota</taxon>
        <taxon>Neoptera</taxon>
        <taxon>Polyneoptera</taxon>
        <taxon>Dictyoptera</taxon>
        <taxon>Blattodea</taxon>
        <taxon>Blattoidea</taxon>
        <taxon>Blattidae</taxon>
        <taxon>Blattinae</taxon>
        <taxon>Periplaneta</taxon>
    </lineage>
</organism>
<evidence type="ECO:0000259" key="1">
    <source>
        <dbReference type="Pfam" id="PF14529"/>
    </source>
</evidence>
<dbReference type="EMBL" id="JAJSOF020000043">
    <property type="protein sequence ID" value="KAJ4425430.1"/>
    <property type="molecule type" value="Genomic_DNA"/>
</dbReference>
<evidence type="ECO:0000313" key="2">
    <source>
        <dbReference type="EMBL" id="KAJ4425430.1"/>
    </source>
</evidence>
<protein>
    <recommendedName>
        <fullName evidence="1">Endonuclease/exonuclease/phosphatase domain-containing protein</fullName>
    </recommendedName>
</protein>
<dbReference type="InterPro" id="IPR005135">
    <property type="entry name" value="Endo/exonuclease/phosphatase"/>
</dbReference>
<feature type="domain" description="Endonuclease/exonuclease/phosphatase" evidence="1">
    <location>
        <begin position="89"/>
        <end position="170"/>
    </location>
</feature>
<dbReference type="InterPro" id="IPR036691">
    <property type="entry name" value="Endo/exonu/phosph_ase_sf"/>
</dbReference>
<dbReference type="Gene3D" id="3.60.10.10">
    <property type="entry name" value="Endonuclease/exonuclease/phosphatase"/>
    <property type="match status" value="1"/>
</dbReference>
<dbReference type="SUPFAM" id="SSF56219">
    <property type="entry name" value="DNase I-like"/>
    <property type="match status" value="1"/>
</dbReference>
<gene>
    <name evidence="2" type="ORF">ANN_28045</name>
</gene>
<accession>A0ABQ8RV58</accession>